<feature type="region of interest" description="Disordered" evidence="1">
    <location>
        <begin position="1"/>
        <end position="209"/>
    </location>
</feature>
<name>U6LHD5_9EIME</name>
<dbReference type="GO" id="GO:0006886">
    <property type="term" value="P:intracellular protein transport"/>
    <property type="evidence" value="ECO:0007669"/>
    <property type="project" value="TreeGrafter"/>
</dbReference>
<feature type="region of interest" description="Disordered" evidence="1">
    <location>
        <begin position="318"/>
        <end position="370"/>
    </location>
</feature>
<feature type="compositionally biased region" description="Low complexity" evidence="1">
    <location>
        <begin position="322"/>
        <end position="331"/>
    </location>
</feature>
<feature type="compositionally biased region" description="Low complexity" evidence="1">
    <location>
        <begin position="762"/>
        <end position="779"/>
    </location>
</feature>
<evidence type="ECO:0000313" key="3">
    <source>
        <dbReference type="EMBL" id="CDJ47205.1"/>
    </source>
</evidence>
<sequence length="1319" mass="139509">MSEAAPVVSGIQEKQNRQRKAQTTGVMERPDHNASHALSPTASAPPPNATFPPHAAAAASVNDPSAGRNVGSFPERDPAIANAHRVAGANDTEPPAQPPDKKNPTPMTPAEGHQWASTPQGETCNNSSSSRGSNNNNGGVERGSGLSPPAAVAGSSLIPSTPECCGNEGSASNNSNTRVDSSRSSSSSASSSNTAGSNGSDNGQAARYGIPTGEESMKALRRHVELLMDREGNARTRSRLEACLDALEPQLLDPELLRVVCAKGLPEGCAALRSIYWRLLLHCLPPQPADWQERRCKLREAYESYKAEFIREPEAVRRLRRMQQQQQQQRQDGAGGANEGNTTTAAALHAREPVSSEAPPDRGRFKSDSSIPLAAVKDHPLCRSATSEWRGYWVDAEVFDQINKDVFRTRPELCFFALNPQQTVTRQQQLHLYPPPPTRHSQAQQQQSERIPTLVNYDLLLQQQQQQQLQQQQEQQRQSSASSNPGGKATRAGSEHKSSTSSSASSSSLKGFRLPSAFRSKKRLLSTAASASPSSESVCGSSSSSGGPRTGSVGGDTCRSGTSLQAAGGGGCSTPQQNVGVEAVPGDENKVYTFSPSECLLAGACELPGSSNLSGRSSSRQSSDAADALEAPPAAGPAASLLKRQMDAVTKMAGGRKASMSSSSSSVSMSVSSSSSSPEPRLSARDPLESDSSPLRGQAGSLRSSLASSREADKAESPSQSLPATPAAAAGNVDTDAEAAGAAKAAGKDPGSLLPDDRPEDGAALAAAAARDGGAAAADQRSGGETVQPWRAPAGVQDVCNMITPHRHYDVLSRLLFIYAKVNAGLCYVQGMNEILAPIYYALMTDPTYTDYEQAEAEIFYCFSEVMQQQRDAFCKALDPTDAGVKGRLASLDALLRQKDEEVWMHLNAVGVEPQFYALRWLLLMLTQEFEMPDVLALWDGFIADTGRPLSLLYYVCVAIIIWLRPALLAGDFTACMKLLQHLPSFDPKALLSSAMRLRADDLDGTRSPRWRVPRPVPGGSRTRSREGLEELDPLQQVSDSLFKPISRAIAALSLNEGLGGVPSEAVRPGTGVAEAVGERNWKKGVFLPPSLRGEGSFSKGDNNKEAGEGPDAALGHLKRLAGVGVEHAYRGASVVSQYLNNSGLASGLASNITSFFAGDSTPSSPAAPPDSAEATAAERPRQSAAAKLGDFFATAQTGLSSGAKEAPESGYARPEQTAGVSPVPDTAETAETAPPLIEYPFASVEEGVTDGVQQVPAPEDNSLQEISPRQRSLWETDATEALGERLGEADAVTDSPRDEADKRSFNSPSGEGLRITIL</sequence>
<dbReference type="Gene3D" id="1.10.472.80">
    <property type="entry name" value="Ypt/Rab-GAP domain of gyp1p, domain 3"/>
    <property type="match status" value="1"/>
</dbReference>
<proteinExistence type="predicted"/>
<feature type="region of interest" description="Disordered" evidence="1">
    <location>
        <begin position="610"/>
        <end position="638"/>
    </location>
</feature>
<feature type="region of interest" description="Disordered" evidence="1">
    <location>
        <begin position="651"/>
        <end position="790"/>
    </location>
</feature>
<feature type="region of interest" description="Disordered" evidence="1">
    <location>
        <begin position="1201"/>
        <end position="1230"/>
    </location>
</feature>
<feature type="compositionally biased region" description="Low complexity" evidence="1">
    <location>
        <begin position="172"/>
        <end position="202"/>
    </location>
</feature>
<dbReference type="SMART" id="SM00164">
    <property type="entry name" value="TBC"/>
    <property type="match status" value="1"/>
</dbReference>
<feature type="compositionally biased region" description="Basic and acidic residues" evidence="1">
    <location>
        <begin position="1296"/>
        <end position="1305"/>
    </location>
</feature>
<feature type="compositionally biased region" description="Low complexity" evidence="1">
    <location>
        <begin position="466"/>
        <end position="478"/>
    </location>
</feature>
<evidence type="ECO:0000313" key="4">
    <source>
        <dbReference type="Proteomes" id="UP000030750"/>
    </source>
</evidence>
<evidence type="ECO:0000259" key="2">
    <source>
        <dbReference type="PROSITE" id="PS50086"/>
    </source>
</evidence>
<feature type="compositionally biased region" description="Low complexity" evidence="1">
    <location>
        <begin position="51"/>
        <end position="66"/>
    </location>
</feature>
<feature type="region of interest" description="Disordered" evidence="1">
    <location>
        <begin position="1160"/>
        <end position="1185"/>
    </location>
</feature>
<dbReference type="SUPFAM" id="SSF47923">
    <property type="entry name" value="Ypt/Rab-GAP domain of gyp1p"/>
    <property type="match status" value="3"/>
</dbReference>
<feature type="compositionally biased region" description="Low complexity" evidence="1">
    <location>
        <begin position="1160"/>
        <end position="1176"/>
    </location>
</feature>
<reference evidence="3" key="2">
    <citation type="submission" date="2013-10" db="EMBL/GenBank/DDBJ databases">
        <authorList>
            <person name="Aslett M."/>
        </authorList>
    </citation>
    <scope>NUCLEOTIDE SEQUENCE [LARGE SCALE GENOMIC DNA]</scope>
    <source>
        <strain evidence="3">Houghton</strain>
    </source>
</reference>
<feature type="domain" description="Rab-GAP TBC" evidence="2">
    <location>
        <begin position="267"/>
        <end position="946"/>
    </location>
</feature>
<dbReference type="Pfam" id="PF00566">
    <property type="entry name" value="RabGAP-TBC"/>
    <property type="match status" value="1"/>
</dbReference>
<accession>U6LHD5</accession>
<organism evidence="3 4">
    <name type="scientific">Eimeria brunetti</name>
    <dbReference type="NCBI Taxonomy" id="51314"/>
    <lineage>
        <taxon>Eukaryota</taxon>
        <taxon>Sar</taxon>
        <taxon>Alveolata</taxon>
        <taxon>Apicomplexa</taxon>
        <taxon>Conoidasida</taxon>
        <taxon>Coccidia</taxon>
        <taxon>Eucoccidiorida</taxon>
        <taxon>Eimeriorina</taxon>
        <taxon>Eimeriidae</taxon>
        <taxon>Eimeria</taxon>
    </lineage>
</organism>
<dbReference type="PROSITE" id="PS50086">
    <property type="entry name" value="TBC_RABGAP"/>
    <property type="match status" value="1"/>
</dbReference>
<dbReference type="PANTHER" id="PTHR22957">
    <property type="entry name" value="TBC1 DOMAIN FAMILY MEMBER GTPASE-ACTIVATING PROTEIN"/>
    <property type="match status" value="1"/>
</dbReference>
<dbReference type="InterPro" id="IPR000195">
    <property type="entry name" value="Rab-GAP-TBC_dom"/>
</dbReference>
<dbReference type="Proteomes" id="UP000030750">
    <property type="component" value="Unassembled WGS sequence"/>
</dbReference>
<feature type="region of interest" description="Disordered" evidence="1">
    <location>
        <begin position="1007"/>
        <end position="1031"/>
    </location>
</feature>
<dbReference type="InterPro" id="IPR035969">
    <property type="entry name" value="Rab-GAP_TBC_sf"/>
</dbReference>
<dbReference type="VEuPathDB" id="ToxoDB:EBH_0015090"/>
<dbReference type="OrthoDB" id="10263206at2759"/>
<feature type="compositionally biased region" description="Low complexity" evidence="1">
    <location>
        <begin position="499"/>
        <end position="508"/>
    </location>
</feature>
<dbReference type="EMBL" id="HG710646">
    <property type="protein sequence ID" value="CDJ47205.1"/>
    <property type="molecule type" value="Genomic_DNA"/>
</dbReference>
<feature type="region of interest" description="Disordered" evidence="1">
    <location>
        <begin position="527"/>
        <end position="581"/>
    </location>
</feature>
<gene>
    <name evidence="3" type="ORF">EBH_0015090</name>
</gene>
<reference evidence="3" key="1">
    <citation type="submission" date="2013-10" db="EMBL/GenBank/DDBJ databases">
        <title>Genomic analysis of the causative agents of coccidiosis in chickens.</title>
        <authorList>
            <person name="Reid A.J."/>
            <person name="Blake D."/>
            <person name="Billington K."/>
            <person name="Browne H."/>
            <person name="Dunn M."/>
            <person name="Hung S."/>
            <person name="Kawahara F."/>
            <person name="Miranda-Saavedra D."/>
            <person name="Mourier T."/>
            <person name="Nagra H."/>
            <person name="Otto T.D."/>
            <person name="Rawlings N."/>
            <person name="Sanchez A."/>
            <person name="Sanders M."/>
            <person name="Subramaniam C."/>
            <person name="Tay Y."/>
            <person name="Dear P."/>
            <person name="Doerig C."/>
            <person name="Gruber A."/>
            <person name="Parkinson J."/>
            <person name="Shirley M."/>
            <person name="Wan K.L."/>
            <person name="Berriman M."/>
            <person name="Tomley F."/>
            <person name="Pain A."/>
        </authorList>
    </citation>
    <scope>NUCLEOTIDE SEQUENCE [LARGE SCALE GENOMIC DNA]</scope>
    <source>
        <strain evidence="3">Houghton</strain>
    </source>
</reference>
<dbReference type="PANTHER" id="PTHR22957:SF27">
    <property type="entry name" value="TBC1 DOMAIN FAMILY MEMBER 13"/>
    <property type="match status" value="1"/>
</dbReference>
<feature type="compositionally biased region" description="Polar residues" evidence="1">
    <location>
        <begin position="1262"/>
        <end position="1271"/>
    </location>
</feature>
<keyword evidence="4" id="KW-1185">Reference proteome</keyword>
<feature type="compositionally biased region" description="Low complexity" evidence="1">
    <location>
        <begin position="697"/>
        <end position="709"/>
    </location>
</feature>
<feature type="region of interest" description="Disordered" evidence="1">
    <location>
        <begin position="466"/>
        <end position="510"/>
    </location>
</feature>
<dbReference type="GO" id="GO:0005096">
    <property type="term" value="F:GTPase activator activity"/>
    <property type="evidence" value="ECO:0007669"/>
    <property type="project" value="TreeGrafter"/>
</dbReference>
<feature type="compositionally biased region" description="Low complexity" evidence="1">
    <location>
        <begin position="125"/>
        <end position="145"/>
    </location>
</feature>
<feature type="compositionally biased region" description="Polar residues" evidence="1">
    <location>
        <begin position="115"/>
        <end position="124"/>
    </location>
</feature>
<feature type="compositionally biased region" description="Basic and acidic residues" evidence="1">
    <location>
        <begin position="349"/>
        <end position="367"/>
    </location>
</feature>
<feature type="region of interest" description="Disordered" evidence="1">
    <location>
        <begin position="1254"/>
        <end position="1319"/>
    </location>
</feature>
<evidence type="ECO:0000256" key="1">
    <source>
        <dbReference type="SAM" id="MobiDB-lite"/>
    </source>
</evidence>
<feature type="compositionally biased region" description="Low complexity" evidence="1">
    <location>
        <begin position="659"/>
        <end position="677"/>
    </location>
</feature>
<feature type="compositionally biased region" description="Low complexity" evidence="1">
    <location>
        <begin position="527"/>
        <end position="547"/>
    </location>
</feature>
<protein>
    <recommendedName>
        <fullName evidence="2">Rab-GAP TBC domain-containing protein</fullName>
    </recommendedName>
</protein>
<feature type="region of interest" description="Disordered" evidence="1">
    <location>
        <begin position="1093"/>
        <end position="1112"/>
    </location>
</feature>
<dbReference type="Gene3D" id="1.10.8.270">
    <property type="entry name" value="putative rabgap domain of human tbc1 domain family member 14 like domains"/>
    <property type="match status" value="1"/>
</dbReference>